<keyword evidence="1" id="KW-1133">Transmembrane helix</keyword>
<evidence type="ECO:0000313" key="3">
    <source>
        <dbReference type="Proteomes" id="UP000799778"/>
    </source>
</evidence>
<proteinExistence type="predicted"/>
<keyword evidence="3" id="KW-1185">Reference proteome</keyword>
<dbReference type="Proteomes" id="UP000799778">
    <property type="component" value="Unassembled WGS sequence"/>
</dbReference>
<feature type="transmembrane region" description="Helical" evidence="1">
    <location>
        <begin position="12"/>
        <end position="34"/>
    </location>
</feature>
<dbReference type="RefSeq" id="XP_033380913.1">
    <property type="nucleotide sequence ID" value="XM_033522437.1"/>
</dbReference>
<organism evidence="2 3">
    <name type="scientific">Aaosphaeria arxii CBS 175.79</name>
    <dbReference type="NCBI Taxonomy" id="1450172"/>
    <lineage>
        <taxon>Eukaryota</taxon>
        <taxon>Fungi</taxon>
        <taxon>Dikarya</taxon>
        <taxon>Ascomycota</taxon>
        <taxon>Pezizomycotina</taxon>
        <taxon>Dothideomycetes</taxon>
        <taxon>Pleosporomycetidae</taxon>
        <taxon>Pleosporales</taxon>
        <taxon>Pleosporales incertae sedis</taxon>
        <taxon>Aaosphaeria</taxon>
    </lineage>
</organism>
<feature type="transmembrane region" description="Helical" evidence="1">
    <location>
        <begin position="40"/>
        <end position="63"/>
    </location>
</feature>
<accession>A0A6A5XJT8</accession>
<keyword evidence="1" id="KW-0472">Membrane</keyword>
<protein>
    <submittedName>
        <fullName evidence="2">Uncharacterized protein</fullName>
    </submittedName>
</protein>
<evidence type="ECO:0000256" key="1">
    <source>
        <dbReference type="SAM" id="Phobius"/>
    </source>
</evidence>
<sequence length="174" mass="19780">MADQIQQALSILSRIAFYTSWPFVKLAHLLTFILSPFWRIAQFFLLPFTVLVQGLLGILLLPFRLNLLERFETIYIYLGIASLIGFAAGAALYVTFHVLSTTLRIDTATELEDRKHANARTIEAYRAERKSKRRRSGKDVLSISPTITSGEAVMARRQRGLLSQTIIEEEDSDF</sequence>
<reference evidence="2" key="1">
    <citation type="journal article" date="2020" name="Stud. Mycol.">
        <title>101 Dothideomycetes genomes: a test case for predicting lifestyles and emergence of pathogens.</title>
        <authorList>
            <person name="Haridas S."/>
            <person name="Albert R."/>
            <person name="Binder M."/>
            <person name="Bloem J."/>
            <person name="Labutti K."/>
            <person name="Salamov A."/>
            <person name="Andreopoulos B."/>
            <person name="Baker S."/>
            <person name="Barry K."/>
            <person name="Bills G."/>
            <person name="Bluhm B."/>
            <person name="Cannon C."/>
            <person name="Castanera R."/>
            <person name="Culley D."/>
            <person name="Daum C."/>
            <person name="Ezra D."/>
            <person name="Gonzalez J."/>
            <person name="Henrissat B."/>
            <person name="Kuo A."/>
            <person name="Liang C."/>
            <person name="Lipzen A."/>
            <person name="Lutzoni F."/>
            <person name="Magnuson J."/>
            <person name="Mondo S."/>
            <person name="Nolan M."/>
            <person name="Ohm R."/>
            <person name="Pangilinan J."/>
            <person name="Park H.-J."/>
            <person name="Ramirez L."/>
            <person name="Alfaro M."/>
            <person name="Sun H."/>
            <person name="Tritt A."/>
            <person name="Yoshinaga Y."/>
            <person name="Zwiers L.-H."/>
            <person name="Turgeon B."/>
            <person name="Goodwin S."/>
            <person name="Spatafora J."/>
            <person name="Crous P."/>
            <person name="Grigoriev I."/>
        </authorList>
    </citation>
    <scope>NUCLEOTIDE SEQUENCE</scope>
    <source>
        <strain evidence="2">CBS 175.79</strain>
    </source>
</reference>
<keyword evidence="1" id="KW-0812">Transmembrane</keyword>
<dbReference type="OrthoDB" id="4502894at2759"/>
<gene>
    <name evidence="2" type="ORF">BU24DRAFT_254689</name>
</gene>
<dbReference type="EMBL" id="ML978072">
    <property type="protein sequence ID" value="KAF2012574.1"/>
    <property type="molecule type" value="Genomic_DNA"/>
</dbReference>
<dbReference type="AlphaFoldDB" id="A0A6A5XJT8"/>
<name>A0A6A5XJT8_9PLEO</name>
<feature type="transmembrane region" description="Helical" evidence="1">
    <location>
        <begin position="75"/>
        <end position="96"/>
    </location>
</feature>
<dbReference type="GeneID" id="54279834"/>
<evidence type="ECO:0000313" key="2">
    <source>
        <dbReference type="EMBL" id="KAF2012574.1"/>
    </source>
</evidence>